<evidence type="ECO:0000256" key="1">
    <source>
        <dbReference type="ARBA" id="ARBA00004202"/>
    </source>
</evidence>
<keyword evidence="3" id="KW-0813">Transport</keyword>
<dbReference type="Gene3D" id="3.40.50.300">
    <property type="entry name" value="P-loop containing nucleotide triphosphate hydrolases"/>
    <property type="match status" value="1"/>
</dbReference>
<comment type="similarity">
    <text evidence="2">Belongs to the ABC transporter superfamily.</text>
</comment>
<keyword evidence="7" id="KW-1278">Translocase</keyword>
<keyword evidence="8" id="KW-0472">Membrane</keyword>
<evidence type="ECO:0000313" key="12">
    <source>
        <dbReference type="Proteomes" id="UP001232973"/>
    </source>
</evidence>
<keyword evidence="6 11" id="KW-0067">ATP-binding</keyword>
<evidence type="ECO:0000256" key="3">
    <source>
        <dbReference type="ARBA" id="ARBA00022448"/>
    </source>
</evidence>
<dbReference type="Pfam" id="PF00005">
    <property type="entry name" value="ABC_tran"/>
    <property type="match status" value="1"/>
</dbReference>
<dbReference type="EMBL" id="JAUSTP010000024">
    <property type="protein sequence ID" value="MDQ0190769.1"/>
    <property type="molecule type" value="Genomic_DNA"/>
</dbReference>
<gene>
    <name evidence="11" type="ORF">J2S03_002636</name>
</gene>
<evidence type="ECO:0000256" key="7">
    <source>
        <dbReference type="ARBA" id="ARBA00022967"/>
    </source>
</evidence>
<keyword evidence="5" id="KW-0547">Nucleotide-binding</keyword>
<feature type="domain" description="ABC transporter" evidence="10">
    <location>
        <begin position="14"/>
        <end position="236"/>
    </location>
</feature>
<feature type="compositionally biased region" description="Low complexity" evidence="9">
    <location>
        <begin position="228"/>
        <end position="238"/>
    </location>
</feature>
<accession>A0ABT9XKE4</accession>
<dbReference type="PROSITE" id="PS50893">
    <property type="entry name" value="ABC_TRANSPORTER_2"/>
    <property type="match status" value="1"/>
</dbReference>
<dbReference type="InterPro" id="IPR017871">
    <property type="entry name" value="ABC_transporter-like_CS"/>
</dbReference>
<keyword evidence="12" id="KW-1185">Reference proteome</keyword>
<protein>
    <submittedName>
        <fullName evidence="11">Energy-coupling factor transport system ATP-binding protein</fullName>
        <ecNumber evidence="11">3.6.3.-</ecNumber>
    </submittedName>
</protein>
<dbReference type="Proteomes" id="UP001232973">
    <property type="component" value="Unassembled WGS sequence"/>
</dbReference>
<dbReference type="InterPro" id="IPR027417">
    <property type="entry name" value="P-loop_NTPase"/>
</dbReference>
<proteinExistence type="inferred from homology"/>
<evidence type="ECO:0000256" key="8">
    <source>
        <dbReference type="ARBA" id="ARBA00023136"/>
    </source>
</evidence>
<evidence type="ECO:0000256" key="5">
    <source>
        <dbReference type="ARBA" id="ARBA00022741"/>
    </source>
</evidence>
<evidence type="ECO:0000256" key="9">
    <source>
        <dbReference type="SAM" id="MobiDB-lite"/>
    </source>
</evidence>
<dbReference type="SMART" id="SM00382">
    <property type="entry name" value="AAA"/>
    <property type="match status" value="1"/>
</dbReference>
<dbReference type="GO" id="GO:0005524">
    <property type="term" value="F:ATP binding"/>
    <property type="evidence" value="ECO:0007669"/>
    <property type="project" value="UniProtKB-KW"/>
</dbReference>
<dbReference type="EC" id="3.6.3.-" evidence="11"/>
<evidence type="ECO:0000256" key="4">
    <source>
        <dbReference type="ARBA" id="ARBA00022475"/>
    </source>
</evidence>
<dbReference type="GO" id="GO:0016787">
    <property type="term" value="F:hydrolase activity"/>
    <property type="evidence" value="ECO:0007669"/>
    <property type="project" value="UniProtKB-KW"/>
</dbReference>
<comment type="caution">
    <text evidence="11">The sequence shown here is derived from an EMBL/GenBank/DDBJ whole genome shotgun (WGS) entry which is preliminary data.</text>
</comment>
<name>A0ABT9XKE4_9BACL</name>
<dbReference type="CDD" id="cd03225">
    <property type="entry name" value="ABC_cobalt_CbiO_domain1"/>
    <property type="match status" value="1"/>
</dbReference>
<evidence type="ECO:0000259" key="10">
    <source>
        <dbReference type="PROSITE" id="PS50893"/>
    </source>
</evidence>
<dbReference type="InterPro" id="IPR003439">
    <property type="entry name" value="ABC_transporter-like_ATP-bd"/>
</dbReference>
<dbReference type="InterPro" id="IPR015856">
    <property type="entry name" value="ABC_transpr_CbiO/EcfA_su"/>
</dbReference>
<reference evidence="11 12" key="1">
    <citation type="submission" date="2023-07" db="EMBL/GenBank/DDBJ databases">
        <title>Genomic Encyclopedia of Type Strains, Phase IV (KMG-IV): sequencing the most valuable type-strain genomes for metagenomic binning, comparative biology and taxonomic classification.</title>
        <authorList>
            <person name="Goeker M."/>
        </authorList>
    </citation>
    <scope>NUCLEOTIDE SEQUENCE [LARGE SCALE GENOMIC DNA]</scope>
    <source>
        <strain evidence="11 12">DSM 4006</strain>
    </source>
</reference>
<dbReference type="PROSITE" id="PS00211">
    <property type="entry name" value="ABC_TRANSPORTER_1"/>
    <property type="match status" value="1"/>
</dbReference>
<feature type="region of interest" description="Disordered" evidence="9">
    <location>
        <begin position="228"/>
        <end position="251"/>
    </location>
</feature>
<organism evidence="11 12">
    <name type="scientific">Alicyclobacillus cycloheptanicus</name>
    <dbReference type="NCBI Taxonomy" id="1457"/>
    <lineage>
        <taxon>Bacteria</taxon>
        <taxon>Bacillati</taxon>
        <taxon>Bacillota</taxon>
        <taxon>Bacilli</taxon>
        <taxon>Bacillales</taxon>
        <taxon>Alicyclobacillaceae</taxon>
        <taxon>Alicyclobacillus</taxon>
    </lineage>
</organism>
<evidence type="ECO:0000256" key="6">
    <source>
        <dbReference type="ARBA" id="ARBA00022840"/>
    </source>
</evidence>
<dbReference type="PANTHER" id="PTHR43553:SF24">
    <property type="entry name" value="ENERGY-COUPLING FACTOR TRANSPORTER ATP-BINDING PROTEIN ECFA1"/>
    <property type="match status" value="1"/>
</dbReference>
<keyword evidence="4" id="KW-1003">Cell membrane</keyword>
<sequence>MQATTQPYTRDRVVELDGVTVAFHVQDGIRTVLRDIQLTVDAGEWLAVVGKNGSGKTTLARVLARVSPVSKGRVSIDRPVQMVFQNPDAQIVGETVFEDLCFGMENFDVPQTEMPRRAAQAAALAGLHVPLDTPVEQLSGGQKQRLCIASAIAVASDILVWDEPTSMIDPSGRRQILDTARDLRQQGFTIVWVTQRMEELAYADRVVALSEGRIAFVGSPGEFFYGPAADPTAPTGPANAHTASEENAAGPSPCEALGFDAPYVVQVARRLAEAGVVDFRQPILLPEDLVRAVMDREVVDGCR</sequence>
<dbReference type="InterPro" id="IPR003593">
    <property type="entry name" value="AAA+_ATPase"/>
</dbReference>
<dbReference type="InterPro" id="IPR050095">
    <property type="entry name" value="ECF_ABC_transporter_ATP-bd"/>
</dbReference>
<dbReference type="SUPFAM" id="SSF52540">
    <property type="entry name" value="P-loop containing nucleoside triphosphate hydrolases"/>
    <property type="match status" value="1"/>
</dbReference>
<evidence type="ECO:0000313" key="11">
    <source>
        <dbReference type="EMBL" id="MDQ0190769.1"/>
    </source>
</evidence>
<evidence type="ECO:0000256" key="2">
    <source>
        <dbReference type="ARBA" id="ARBA00005417"/>
    </source>
</evidence>
<comment type="subcellular location">
    <subcellularLocation>
        <location evidence="1">Cell membrane</location>
        <topology evidence="1">Peripheral membrane protein</topology>
    </subcellularLocation>
</comment>
<dbReference type="RefSeq" id="WP_274457547.1">
    <property type="nucleotide sequence ID" value="NZ_CP067097.1"/>
</dbReference>
<keyword evidence="11" id="KW-0378">Hydrolase</keyword>
<dbReference type="PANTHER" id="PTHR43553">
    <property type="entry name" value="HEAVY METAL TRANSPORTER"/>
    <property type="match status" value="1"/>
</dbReference>